<dbReference type="PROSITE" id="PS50005">
    <property type="entry name" value="TPR"/>
    <property type="match status" value="1"/>
</dbReference>
<dbReference type="Proteomes" id="UP000191905">
    <property type="component" value="Unassembled WGS sequence"/>
</dbReference>
<keyword evidence="3" id="KW-1185">Reference proteome</keyword>
<dbReference type="SUPFAM" id="SSF48452">
    <property type="entry name" value="TPR-like"/>
    <property type="match status" value="1"/>
</dbReference>
<accession>A0A1V8RWM0</accession>
<organism evidence="2 3">
    <name type="scientific">Manganibacter manganicus</name>
    <dbReference type="NCBI Taxonomy" id="1873176"/>
    <lineage>
        <taxon>Bacteria</taxon>
        <taxon>Pseudomonadati</taxon>
        <taxon>Pseudomonadota</taxon>
        <taxon>Alphaproteobacteria</taxon>
        <taxon>Hyphomicrobiales</taxon>
        <taxon>Phyllobacteriaceae</taxon>
        <taxon>Manganibacter</taxon>
    </lineage>
</organism>
<evidence type="ECO:0000313" key="2">
    <source>
        <dbReference type="EMBL" id="OQM77590.1"/>
    </source>
</evidence>
<gene>
    <name evidence="2" type="ORF">BFN67_01775</name>
</gene>
<dbReference type="Gene3D" id="1.25.40.10">
    <property type="entry name" value="Tetratricopeptide repeat domain"/>
    <property type="match status" value="1"/>
</dbReference>
<dbReference type="OrthoDB" id="8410830at2"/>
<evidence type="ECO:0000256" key="1">
    <source>
        <dbReference type="PROSITE-ProRule" id="PRU00339"/>
    </source>
</evidence>
<dbReference type="STRING" id="1873176.BFN67_01775"/>
<evidence type="ECO:0008006" key="4">
    <source>
        <dbReference type="Google" id="ProtNLM"/>
    </source>
</evidence>
<proteinExistence type="predicted"/>
<dbReference type="AlphaFoldDB" id="A0A1V8RWM0"/>
<feature type="repeat" description="TPR" evidence="1">
    <location>
        <begin position="62"/>
        <end position="95"/>
    </location>
</feature>
<reference evidence="2 3" key="1">
    <citation type="journal article" date="2016" name="Int. J. Syst. Evol. Microbiol.">
        <title>Pseudaminobacter manganicus sp. nov., isolated from sludge of a manganese mine.</title>
        <authorList>
            <person name="Li J."/>
            <person name="Huang J."/>
            <person name="Liao S."/>
            <person name="Wang G."/>
        </authorList>
    </citation>
    <scope>NUCLEOTIDE SEQUENCE [LARGE SCALE GENOMIC DNA]</scope>
    <source>
        <strain evidence="2 3">JH-7</strain>
    </source>
</reference>
<keyword evidence="1" id="KW-0802">TPR repeat</keyword>
<dbReference type="EMBL" id="MDET01000001">
    <property type="protein sequence ID" value="OQM77590.1"/>
    <property type="molecule type" value="Genomic_DNA"/>
</dbReference>
<name>A0A1V8RWM0_9HYPH</name>
<comment type="caution">
    <text evidence="2">The sequence shown here is derived from an EMBL/GenBank/DDBJ whole genome shotgun (WGS) entry which is preliminary data.</text>
</comment>
<dbReference type="InterPro" id="IPR019734">
    <property type="entry name" value="TPR_rpt"/>
</dbReference>
<protein>
    <recommendedName>
        <fullName evidence="4">Tetratricopeptide repeat protein</fullName>
    </recommendedName>
</protein>
<sequence>MIASSRRLEQTNPQLALKLYPLNADAVVAWGVEALGKGDDNGQFKTIEQDVRAAIPLNAGDARIYSLLGEIMRRRGQDDAAYALFDHALLLAKTEIHALQWAIERDIGKQNYRKATDQLDVLFRRWPDRIEPLAPALPAIYSSPDAYAMLLARLGDDPPWRRRLINALSAGPTKGPDFAARLIRDLAVTPMPPTRPETARVLSSLLRHKQYDLAYRTFLLTLAPEEKDLSGFVFDGAFRQEPSGRVFDWSIRQQPGTTLTLPAGGDLSQSGEGLSLVFNETPVLRVGIEQYIMLPSGDYEIAFEASAFAAKLPKGLTWSLDCRDPGKTILRLDVPPGDYKERVVSAPFSVPHNCPIQMLSLRTNAIAESWSERYSGRILFQNIRISMVQS</sequence>
<dbReference type="RefSeq" id="WP_080917854.1">
    <property type="nucleotide sequence ID" value="NZ_MDET01000001.1"/>
</dbReference>
<dbReference type="InterPro" id="IPR011990">
    <property type="entry name" value="TPR-like_helical_dom_sf"/>
</dbReference>
<evidence type="ECO:0000313" key="3">
    <source>
        <dbReference type="Proteomes" id="UP000191905"/>
    </source>
</evidence>